<reference evidence="2" key="1">
    <citation type="submission" date="2019-04" db="EMBL/GenBank/DDBJ databases">
        <authorList>
            <person name="Melise S."/>
            <person name="Noan J."/>
            <person name="Okalmin O."/>
        </authorList>
    </citation>
    <scope>NUCLEOTIDE SEQUENCE</scope>
    <source>
        <strain evidence="2">FN9</strain>
    </source>
</reference>
<dbReference type="EMBL" id="CAJPIJ010000136">
    <property type="protein sequence ID" value="CAG1986665.1"/>
    <property type="molecule type" value="Genomic_DNA"/>
</dbReference>
<evidence type="ECO:0000313" key="1">
    <source>
        <dbReference type="EMBL" id="CAG1986665.1"/>
    </source>
</evidence>
<organism evidence="2">
    <name type="scientific">Gibberella zeae</name>
    <name type="common">Wheat head blight fungus</name>
    <name type="synonym">Fusarium graminearum</name>
    <dbReference type="NCBI Taxonomy" id="5518"/>
    <lineage>
        <taxon>Eukaryota</taxon>
        <taxon>Fungi</taxon>
        <taxon>Dikarya</taxon>
        <taxon>Ascomycota</taxon>
        <taxon>Pezizomycotina</taxon>
        <taxon>Sordariomycetes</taxon>
        <taxon>Hypocreomycetidae</taxon>
        <taxon>Hypocreales</taxon>
        <taxon>Nectriaceae</taxon>
        <taxon>Fusarium</taxon>
    </lineage>
</organism>
<dbReference type="EMBL" id="CAAKMV010000152">
    <property type="protein sequence ID" value="VIO61654.1"/>
    <property type="molecule type" value="Genomic_DNA"/>
</dbReference>
<proteinExistence type="predicted"/>
<dbReference type="Proteomes" id="UP000746612">
    <property type="component" value="Unassembled WGS sequence"/>
</dbReference>
<sequence>MSTNKPTKSFIVIGIDFGTTSGSDTSWGYSVPADKDALKWFKLLLIDEKDMPAKITNSSQFQRSRELLETMKKGPIDAIACFFK</sequence>
<dbReference type="AlphaFoldDB" id="A0A4E9EFL9"/>
<gene>
    <name evidence="2" type="ORF">FUG_LOCUS431786</name>
    <name evidence="1" type="ORF">MDCFG202_LOCUS278342</name>
</gene>
<name>A0A4E9EFL9_GIBZA</name>
<protein>
    <submittedName>
        <fullName evidence="2">Uncharacterized protein</fullName>
    </submittedName>
</protein>
<accession>A0A4E9EFL9</accession>
<reference evidence="1" key="2">
    <citation type="submission" date="2021-03" db="EMBL/GenBank/DDBJ databases">
        <authorList>
            <person name="Alouane T."/>
            <person name="Langin T."/>
            <person name="Bonhomme L."/>
        </authorList>
    </citation>
    <scope>NUCLEOTIDE SEQUENCE</scope>
    <source>
        <strain evidence="1">MDC_Fg202</strain>
    </source>
</reference>
<evidence type="ECO:0000313" key="2">
    <source>
        <dbReference type="EMBL" id="VIO61654.1"/>
    </source>
</evidence>